<name>A0A136PY37_9ACTN</name>
<sequence length="147" mass="16775">MESLGISHDAFGRLRLAHFVAAEDLEQLRGWEYLDRCWVGEASGFTQWLCLKSDPEVTRSVAIDLVALPEPTLQNMIDTLRLPLRAGLDQQQITTIFGEPIKRQRFVRDRVTLVFRIGPTDPYELGCTVHQEQGLIYFTIHPTPLPD</sequence>
<organism evidence="1 2">
    <name type="scientific">Micromonospora rosaria</name>
    <dbReference type="NCBI Taxonomy" id="47874"/>
    <lineage>
        <taxon>Bacteria</taxon>
        <taxon>Bacillati</taxon>
        <taxon>Actinomycetota</taxon>
        <taxon>Actinomycetes</taxon>
        <taxon>Micromonosporales</taxon>
        <taxon>Micromonosporaceae</taxon>
        <taxon>Micromonospora</taxon>
    </lineage>
</organism>
<dbReference type="OrthoDB" id="6384756at2"/>
<protein>
    <submittedName>
        <fullName evidence="1">Uncharacterized protein</fullName>
    </submittedName>
</protein>
<proteinExistence type="predicted"/>
<dbReference type="EMBL" id="LRQV01000006">
    <property type="protein sequence ID" value="KXK63401.1"/>
    <property type="molecule type" value="Genomic_DNA"/>
</dbReference>
<evidence type="ECO:0000313" key="2">
    <source>
        <dbReference type="Proteomes" id="UP000070620"/>
    </source>
</evidence>
<evidence type="ECO:0000313" key="1">
    <source>
        <dbReference type="EMBL" id="KXK63401.1"/>
    </source>
</evidence>
<accession>A0A136PY37</accession>
<dbReference type="RefSeq" id="WP_067359851.1">
    <property type="nucleotide sequence ID" value="NZ_JBIUBN010000003.1"/>
</dbReference>
<gene>
    <name evidence="1" type="ORF">AWW66_03545</name>
</gene>
<dbReference type="AlphaFoldDB" id="A0A136PY37"/>
<keyword evidence="2" id="KW-1185">Reference proteome</keyword>
<dbReference type="Proteomes" id="UP000070620">
    <property type="component" value="Unassembled WGS sequence"/>
</dbReference>
<reference evidence="1 2" key="1">
    <citation type="submission" date="2016-01" db="EMBL/GenBank/DDBJ databases">
        <title>Whole genome sequence and analysis of Micromonospora rosaria DSM 803, which can produce antibacterial substance rosamicin.</title>
        <authorList>
            <person name="Yang H."/>
            <person name="He X."/>
            <person name="Zhu D."/>
        </authorList>
    </citation>
    <scope>NUCLEOTIDE SEQUENCE [LARGE SCALE GENOMIC DNA]</scope>
    <source>
        <strain evidence="1 2">DSM 803</strain>
    </source>
</reference>
<comment type="caution">
    <text evidence="1">The sequence shown here is derived from an EMBL/GenBank/DDBJ whole genome shotgun (WGS) entry which is preliminary data.</text>
</comment>